<keyword evidence="5" id="KW-1185">Reference proteome</keyword>
<name>A0A917DFA0_9MICO</name>
<dbReference type="EMBL" id="BMHO01000001">
    <property type="protein sequence ID" value="GGD33483.1"/>
    <property type="molecule type" value="Genomic_DNA"/>
</dbReference>
<dbReference type="AlphaFoldDB" id="A0A917DFA0"/>
<organism evidence="4 5">
    <name type="scientific">Microbacterium faecale</name>
    <dbReference type="NCBI Taxonomy" id="1804630"/>
    <lineage>
        <taxon>Bacteria</taxon>
        <taxon>Bacillati</taxon>
        <taxon>Actinomycetota</taxon>
        <taxon>Actinomycetes</taxon>
        <taxon>Micrococcales</taxon>
        <taxon>Microbacteriaceae</taxon>
        <taxon>Microbacterium</taxon>
    </lineage>
</organism>
<feature type="transmembrane region" description="Helical" evidence="3">
    <location>
        <begin position="6"/>
        <end position="24"/>
    </location>
</feature>
<reference evidence="4" key="1">
    <citation type="journal article" date="2014" name="Int. J. Syst. Evol. Microbiol.">
        <title>Complete genome sequence of Corynebacterium casei LMG S-19264T (=DSM 44701T), isolated from a smear-ripened cheese.</title>
        <authorList>
            <consortium name="US DOE Joint Genome Institute (JGI-PGF)"/>
            <person name="Walter F."/>
            <person name="Albersmeier A."/>
            <person name="Kalinowski J."/>
            <person name="Ruckert C."/>
        </authorList>
    </citation>
    <scope>NUCLEOTIDE SEQUENCE</scope>
    <source>
        <strain evidence="4">CGMCC 1.15152</strain>
    </source>
</reference>
<comment type="caution">
    <text evidence="4">The sequence shown here is derived from an EMBL/GenBank/DDBJ whole genome shotgun (WGS) entry which is preliminary data.</text>
</comment>
<evidence type="ECO:0000313" key="4">
    <source>
        <dbReference type="EMBL" id="GGD33483.1"/>
    </source>
</evidence>
<feature type="transmembrane region" description="Helical" evidence="3">
    <location>
        <begin position="149"/>
        <end position="169"/>
    </location>
</feature>
<reference evidence="4" key="2">
    <citation type="submission" date="2020-09" db="EMBL/GenBank/DDBJ databases">
        <authorList>
            <person name="Sun Q."/>
            <person name="Zhou Y."/>
        </authorList>
    </citation>
    <scope>NUCLEOTIDE SEQUENCE</scope>
    <source>
        <strain evidence="4">CGMCC 1.15152</strain>
    </source>
</reference>
<accession>A0A917DFA0</accession>
<gene>
    <name evidence="4" type="ORF">GCM10010915_12310</name>
</gene>
<evidence type="ECO:0000256" key="3">
    <source>
        <dbReference type="SAM" id="Phobius"/>
    </source>
</evidence>
<keyword evidence="1" id="KW-0175">Coiled coil</keyword>
<keyword evidence="3" id="KW-0812">Transmembrane</keyword>
<sequence length="311" mass="34507">MGGQILGGGAIVFVVAALWLVYLLPTWQTKMRYNAAERNAVRLNQALRVLAESSETPGEVRVELSRQEAAKQWRLVKRLEAEDDRLREEYDQAEVERRRRENDAKLARTKRDAAASQFAREIAAEERRQELAALRTDPRLRRARARRRVRLAATALAVTGLVVSAVGVWQFAMMSTWALLAVGVAAVVLALGMHRRMATVAARAARPAPVTVEAAPATAPVESRSQILDPADRGWTPRRLPAPLTATAGSRASDAVDAARERERVAQAAREDVARERIARRQEPVPFVARDAGDEEIERHVRELLARRAAS</sequence>
<evidence type="ECO:0000256" key="1">
    <source>
        <dbReference type="SAM" id="Coils"/>
    </source>
</evidence>
<dbReference type="Proteomes" id="UP000633205">
    <property type="component" value="Unassembled WGS sequence"/>
</dbReference>
<feature type="coiled-coil region" evidence="1">
    <location>
        <begin position="33"/>
        <end position="103"/>
    </location>
</feature>
<proteinExistence type="predicted"/>
<evidence type="ECO:0000256" key="2">
    <source>
        <dbReference type="SAM" id="MobiDB-lite"/>
    </source>
</evidence>
<feature type="transmembrane region" description="Helical" evidence="3">
    <location>
        <begin position="175"/>
        <end position="193"/>
    </location>
</feature>
<protein>
    <recommendedName>
        <fullName evidence="6">Large exoprotein</fullName>
    </recommendedName>
</protein>
<feature type="region of interest" description="Disordered" evidence="2">
    <location>
        <begin position="232"/>
        <end position="263"/>
    </location>
</feature>
<keyword evidence="3" id="KW-1133">Transmembrane helix</keyword>
<evidence type="ECO:0008006" key="6">
    <source>
        <dbReference type="Google" id="ProtNLM"/>
    </source>
</evidence>
<keyword evidence="3" id="KW-0472">Membrane</keyword>
<evidence type="ECO:0000313" key="5">
    <source>
        <dbReference type="Proteomes" id="UP000633205"/>
    </source>
</evidence>
<dbReference type="RefSeq" id="WP_188711399.1">
    <property type="nucleotide sequence ID" value="NZ_BMHO01000001.1"/>
</dbReference>